<keyword evidence="5" id="KW-1185">Reference proteome</keyword>
<comment type="catalytic activity">
    <reaction evidence="2">
        <text>S-ubiquitinyl-[E2 ubiquitin-conjugating enzyme]-L-cysteine + [acceptor protein]-L-lysine = [E2 ubiquitin-conjugating enzyme]-L-cysteine + N(6)-ubiquitinyl-[acceptor protein]-L-lysine.</text>
        <dbReference type="EC" id="2.3.2.26"/>
    </reaction>
</comment>
<sequence length="264" mass="29115">MGTVRFAIFKPQHTSSLFHDCILQTILLENDVSAFEMNHSGVLTSLCTYLTSTSSLHQPPRKLRLKRFAAVFMSLHPDNLRPADESECWAAFETLVTKLLASVAQHEHFQVKVTDMGGILTGSTAGSLRGAQALRFFQTHQIRVCVRFLIFHEGSLSGSTAQPNRIEILINDERVPGHMSILQALRQYGQVNLGDNPDQLAVATGLWVNTHTLYYRAAAPVPADASLSLQESAAAAAASGHKAPVTKNEKREKRTKIDEKLWIG</sequence>
<protein>
    <recommendedName>
        <fullName evidence="2">E3 ubiquitin-protein ligase</fullName>
        <ecNumber evidence="2">2.3.2.26</ecNumber>
    </recommendedName>
</protein>
<dbReference type="UniPathway" id="UPA00143"/>
<dbReference type="EC" id="2.3.2.26" evidence="2"/>
<proteinExistence type="inferred from homology"/>
<dbReference type="GO" id="GO:0000209">
    <property type="term" value="P:protein polyubiquitination"/>
    <property type="evidence" value="ECO:0007669"/>
    <property type="project" value="TreeGrafter"/>
</dbReference>
<evidence type="ECO:0000256" key="1">
    <source>
        <dbReference type="ARBA" id="ARBA00022679"/>
    </source>
</evidence>
<evidence type="ECO:0000256" key="3">
    <source>
        <dbReference type="SAM" id="MobiDB-lite"/>
    </source>
</evidence>
<reference evidence="6" key="1">
    <citation type="submission" date="2016-06" db="UniProtKB">
        <authorList>
            <consortium name="WormBaseParasite"/>
        </authorList>
    </citation>
    <scope>IDENTIFICATION</scope>
</reference>
<evidence type="ECO:0000313" key="5">
    <source>
        <dbReference type="Proteomes" id="UP000271098"/>
    </source>
</evidence>
<dbReference type="GO" id="GO:0006974">
    <property type="term" value="P:DNA damage response"/>
    <property type="evidence" value="ECO:0007669"/>
    <property type="project" value="TreeGrafter"/>
</dbReference>
<dbReference type="GO" id="GO:0016607">
    <property type="term" value="C:nuclear speck"/>
    <property type="evidence" value="ECO:0007669"/>
    <property type="project" value="TreeGrafter"/>
</dbReference>
<feature type="region of interest" description="Disordered" evidence="3">
    <location>
        <begin position="238"/>
        <end position="257"/>
    </location>
</feature>
<evidence type="ECO:0000313" key="6">
    <source>
        <dbReference type="WBParaSite" id="GPUH_0001188701-mRNA-1"/>
    </source>
</evidence>
<gene>
    <name evidence="4" type="ORF">GPUH_LOCUS11873</name>
</gene>
<dbReference type="Proteomes" id="UP000271098">
    <property type="component" value="Unassembled WGS sequence"/>
</dbReference>
<organism evidence="6">
    <name type="scientific">Gongylonema pulchrum</name>
    <dbReference type="NCBI Taxonomy" id="637853"/>
    <lineage>
        <taxon>Eukaryota</taxon>
        <taxon>Metazoa</taxon>
        <taxon>Ecdysozoa</taxon>
        <taxon>Nematoda</taxon>
        <taxon>Chromadorea</taxon>
        <taxon>Rhabditida</taxon>
        <taxon>Spirurina</taxon>
        <taxon>Spiruromorpha</taxon>
        <taxon>Spiruroidea</taxon>
        <taxon>Gongylonematidae</taxon>
        <taxon>Gongylonema</taxon>
    </lineage>
</organism>
<dbReference type="OrthoDB" id="271273at2759"/>
<comment type="function">
    <text evidence="2">E3 ubiquitin-protein ligase which accepts ubiquitin from an E2 ubiquitin-conjugating enzyme in the form of a thioester and then directly transfers the ubiquitin to targeted substrates.</text>
</comment>
<reference evidence="4 5" key="2">
    <citation type="submission" date="2018-11" db="EMBL/GenBank/DDBJ databases">
        <authorList>
            <consortium name="Pathogen Informatics"/>
        </authorList>
    </citation>
    <scope>NUCLEOTIDE SEQUENCE [LARGE SCALE GENOMIC DNA]</scope>
</reference>
<comment type="similarity">
    <text evidence="2">Belongs to the UPL family. K-HECT subfamily.</text>
</comment>
<dbReference type="WBParaSite" id="GPUH_0001188701-mRNA-1">
    <property type="protein sequence ID" value="GPUH_0001188701-mRNA-1"/>
    <property type="gene ID" value="GPUH_0001188701"/>
</dbReference>
<dbReference type="AlphaFoldDB" id="A0A183DT32"/>
<keyword evidence="2" id="KW-0833">Ubl conjugation pathway</keyword>
<accession>A0A183DT32</accession>
<dbReference type="GO" id="GO:0043161">
    <property type="term" value="P:proteasome-mediated ubiquitin-dependent protein catabolic process"/>
    <property type="evidence" value="ECO:0007669"/>
    <property type="project" value="TreeGrafter"/>
</dbReference>
<evidence type="ECO:0000313" key="4">
    <source>
        <dbReference type="EMBL" id="VDN19418.1"/>
    </source>
</evidence>
<dbReference type="PANTHER" id="PTHR45670:SF13">
    <property type="entry name" value="E3 UBIQUITIN-PROTEIN LIGASE TRIP12"/>
    <property type="match status" value="1"/>
</dbReference>
<dbReference type="GO" id="GO:0061630">
    <property type="term" value="F:ubiquitin protein ligase activity"/>
    <property type="evidence" value="ECO:0007669"/>
    <property type="project" value="UniProtKB-UniRule"/>
</dbReference>
<comment type="pathway">
    <text evidence="2">Protein modification; protein ubiquitination.</text>
</comment>
<name>A0A183DT32_9BILA</name>
<dbReference type="PANTHER" id="PTHR45670">
    <property type="entry name" value="E3 UBIQUITIN-PROTEIN LIGASE TRIP12"/>
    <property type="match status" value="1"/>
</dbReference>
<evidence type="ECO:0000256" key="2">
    <source>
        <dbReference type="RuleBase" id="RU369009"/>
    </source>
</evidence>
<dbReference type="EMBL" id="UYRT01078865">
    <property type="protein sequence ID" value="VDN19418.1"/>
    <property type="molecule type" value="Genomic_DNA"/>
</dbReference>
<dbReference type="InterPro" id="IPR045322">
    <property type="entry name" value="HECTD1/TRIP12-like"/>
</dbReference>
<feature type="compositionally biased region" description="Basic and acidic residues" evidence="3">
    <location>
        <begin position="247"/>
        <end position="257"/>
    </location>
</feature>
<keyword evidence="1 2" id="KW-0808">Transferase</keyword>